<proteinExistence type="predicted"/>
<protein>
    <submittedName>
        <fullName evidence="1">Uncharacterized protein</fullName>
    </submittedName>
</protein>
<evidence type="ECO:0000313" key="1">
    <source>
        <dbReference type="EMBL" id="MDA7086679.1"/>
    </source>
</evidence>
<keyword evidence="2" id="KW-1185">Reference proteome</keyword>
<dbReference type="RefSeq" id="WP_271347590.1">
    <property type="nucleotide sequence ID" value="NZ_JAQJZJ010000004.1"/>
</dbReference>
<comment type="caution">
    <text evidence="1">The sequence shown here is derived from an EMBL/GenBank/DDBJ whole genome shotgun (WGS) entry which is preliminary data.</text>
</comment>
<name>A0ABT4XER4_9PSED</name>
<accession>A0ABT4XER4</accession>
<reference evidence="1 2" key="1">
    <citation type="submission" date="2023-01" db="EMBL/GenBank/DDBJ databases">
        <title>Pseudomonas SA3-5T sp. nov., isolated from tidal flat sediment.</title>
        <authorList>
            <person name="Kim H.S."/>
            <person name="Kim J.-S."/>
            <person name="Suh M.K."/>
            <person name="Eom M.K."/>
            <person name="Lee J.-S."/>
        </authorList>
    </citation>
    <scope>NUCLEOTIDE SEQUENCE [LARGE SCALE GENOMIC DNA]</scope>
    <source>
        <strain evidence="1 2">SA3-5</strain>
    </source>
</reference>
<sequence>MHQTCLLVTLPTPQCANRVQQLLHDQAPGCAVLGQPGDCSQAACCRWLQALPLHQAGEVQALLRDAVEVLEQTRHAFKSAQLAQLRKRMMRMLETLSDNTE</sequence>
<dbReference type="Proteomes" id="UP001212042">
    <property type="component" value="Unassembled WGS sequence"/>
</dbReference>
<dbReference type="EMBL" id="JAQJZJ010000004">
    <property type="protein sequence ID" value="MDA7086679.1"/>
    <property type="molecule type" value="Genomic_DNA"/>
</dbReference>
<gene>
    <name evidence="1" type="ORF">PH586_09840</name>
</gene>
<organism evidence="1 2">
    <name type="scientific">Pseudomonas aestuarii</name>
    <dbReference type="NCBI Taxonomy" id="3018340"/>
    <lineage>
        <taxon>Bacteria</taxon>
        <taxon>Pseudomonadati</taxon>
        <taxon>Pseudomonadota</taxon>
        <taxon>Gammaproteobacteria</taxon>
        <taxon>Pseudomonadales</taxon>
        <taxon>Pseudomonadaceae</taxon>
        <taxon>Pseudomonas</taxon>
    </lineage>
</organism>
<evidence type="ECO:0000313" key="2">
    <source>
        <dbReference type="Proteomes" id="UP001212042"/>
    </source>
</evidence>